<dbReference type="InterPro" id="IPR016181">
    <property type="entry name" value="Acyl_CoA_acyltransferase"/>
</dbReference>
<proteinExistence type="predicted"/>
<dbReference type="InterPro" id="IPR027365">
    <property type="entry name" value="GNAT_acetyltra_YdfB-like"/>
</dbReference>
<evidence type="ECO:0000313" key="2">
    <source>
        <dbReference type="Proteomes" id="UP000054709"/>
    </source>
</evidence>
<dbReference type="Gene3D" id="3.40.630.30">
    <property type="match status" value="1"/>
</dbReference>
<dbReference type="Pfam" id="PF12746">
    <property type="entry name" value="GNAT_acetyltran"/>
    <property type="match status" value="1"/>
</dbReference>
<dbReference type="SUPFAM" id="SSF55729">
    <property type="entry name" value="Acyl-CoA N-acyltransferases (Nat)"/>
    <property type="match status" value="1"/>
</dbReference>
<dbReference type="AlphaFoldDB" id="A0A0W1B2C9"/>
<dbReference type="PANTHER" id="PTHR31143">
    <property type="match status" value="1"/>
</dbReference>
<dbReference type="RefSeq" id="WP_060623228.1">
    <property type="nucleotide sequence ID" value="NZ_LCZJ02000018.1"/>
</dbReference>
<dbReference type="Proteomes" id="UP000054709">
    <property type="component" value="Unassembled WGS sequence"/>
</dbReference>
<sequence length="291" mass="33571">MELEGIDEMIELSKENHAHVLPLLKNLAYEPVFAYSVIERNQSGKVFVDHNENPTCSLIINSYGQYLLVKSGDNEYFMSEVVDFLLNDQNHSKYYDLYASTPELLFQISESLAGKTVLLHRSSFTFDLSKFQHLKKPNALQEQFVMKQMDKALFDKYKNEMDASYDSLWSSSQQFADRGFGYCLVMDDDFASVCNSYFVGGGYADIDIVTVDEYQNKGLATLTGVAFIEHCLNHNLVPNYNCDAGNERSIQLAKKLGFVKKYDFPMLWWHQDQRIISDYLKRFNYSNHSSE</sequence>
<name>A0A0W1B2C9_9BACL</name>
<evidence type="ECO:0000313" key="1">
    <source>
        <dbReference type="EMBL" id="KTD87684.1"/>
    </source>
</evidence>
<organism evidence="1 2">
    <name type="scientific">Paenibacillus etheri</name>
    <dbReference type="NCBI Taxonomy" id="1306852"/>
    <lineage>
        <taxon>Bacteria</taxon>
        <taxon>Bacillati</taxon>
        <taxon>Bacillota</taxon>
        <taxon>Bacilli</taxon>
        <taxon>Bacillales</taxon>
        <taxon>Paenibacillaceae</taxon>
        <taxon>Paenibacillus</taxon>
    </lineage>
</organism>
<protein>
    <recommendedName>
        <fullName evidence="3">N-acetyltransferase domain-containing protein</fullName>
    </recommendedName>
</protein>
<comment type="caution">
    <text evidence="1">The sequence shown here is derived from an EMBL/GenBank/DDBJ whole genome shotgun (WGS) entry which is preliminary data.</text>
</comment>
<evidence type="ECO:0008006" key="3">
    <source>
        <dbReference type="Google" id="ProtNLM"/>
    </source>
</evidence>
<reference evidence="1 2" key="1">
    <citation type="journal article" date="2015" name="Int. Biodeterior. Biodegradation">
        <title>Physiological and genetic screening methods for the isolation of methyl tert-butyl ether-degrading bacteria for bioremediation purposes.</title>
        <authorList>
            <person name="Guisado I.M."/>
            <person name="Purswani J."/>
            <person name="Gonzalez Lopez J."/>
            <person name="Pozo C."/>
        </authorList>
    </citation>
    <scope>NUCLEOTIDE SEQUENCE [LARGE SCALE GENOMIC DNA]</scope>
    <source>
        <strain evidence="1 2">SH7</strain>
    </source>
</reference>
<dbReference type="OrthoDB" id="2773476at2"/>
<dbReference type="EMBL" id="LCZJ02000018">
    <property type="protein sequence ID" value="KTD87684.1"/>
    <property type="molecule type" value="Genomic_DNA"/>
</dbReference>
<accession>A0A0W1B2C9</accession>
<keyword evidence="2" id="KW-1185">Reference proteome</keyword>
<dbReference type="PANTHER" id="PTHR31143:SF2">
    <property type="entry name" value="FR47-LIKE DOMAIN-CONTAINING PROTEIN-RELATED"/>
    <property type="match status" value="1"/>
</dbReference>
<gene>
    <name evidence="1" type="ORF">UQ64_12860</name>
</gene>